<comment type="caution">
    <text evidence="1">The sequence shown here is derived from an EMBL/GenBank/DDBJ whole genome shotgun (WGS) entry which is preliminary data.</text>
</comment>
<dbReference type="EMBL" id="JAHRIP010060720">
    <property type="protein sequence ID" value="MEQ2304969.1"/>
    <property type="molecule type" value="Genomic_DNA"/>
</dbReference>
<protein>
    <submittedName>
        <fullName evidence="1">Uncharacterized protein</fullName>
    </submittedName>
</protein>
<keyword evidence="2" id="KW-1185">Reference proteome</keyword>
<name>A0ABV0ZGI3_9TELE</name>
<sequence length="117" mass="12906">MLCVYSACPLLQAPQGSSVTEPAPPSNMANKASLYVLSDRVSSTMCLRGCCVEADMVFVDICGPLCVLHVPPSERDREGCDWELQILIFHLQLVLKPVSLKFQPSAASQVYLWYGRD</sequence>
<evidence type="ECO:0000313" key="2">
    <source>
        <dbReference type="Proteomes" id="UP001469553"/>
    </source>
</evidence>
<dbReference type="Proteomes" id="UP001469553">
    <property type="component" value="Unassembled WGS sequence"/>
</dbReference>
<evidence type="ECO:0000313" key="1">
    <source>
        <dbReference type="EMBL" id="MEQ2304969.1"/>
    </source>
</evidence>
<reference evidence="1 2" key="1">
    <citation type="submission" date="2021-06" db="EMBL/GenBank/DDBJ databases">
        <authorList>
            <person name="Palmer J.M."/>
        </authorList>
    </citation>
    <scope>NUCLEOTIDE SEQUENCE [LARGE SCALE GENOMIC DNA]</scope>
    <source>
        <strain evidence="1 2">AS_MEX2019</strain>
        <tissue evidence="1">Muscle</tissue>
    </source>
</reference>
<proteinExistence type="predicted"/>
<accession>A0ABV0ZGI3</accession>
<organism evidence="1 2">
    <name type="scientific">Ameca splendens</name>
    <dbReference type="NCBI Taxonomy" id="208324"/>
    <lineage>
        <taxon>Eukaryota</taxon>
        <taxon>Metazoa</taxon>
        <taxon>Chordata</taxon>
        <taxon>Craniata</taxon>
        <taxon>Vertebrata</taxon>
        <taxon>Euteleostomi</taxon>
        <taxon>Actinopterygii</taxon>
        <taxon>Neopterygii</taxon>
        <taxon>Teleostei</taxon>
        <taxon>Neoteleostei</taxon>
        <taxon>Acanthomorphata</taxon>
        <taxon>Ovalentaria</taxon>
        <taxon>Atherinomorphae</taxon>
        <taxon>Cyprinodontiformes</taxon>
        <taxon>Goodeidae</taxon>
        <taxon>Ameca</taxon>
    </lineage>
</organism>
<gene>
    <name evidence="1" type="ORF">AMECASPLE_032712</name>
</gene>